<dbReference type="Pfam" id="PF20256">
    <property type="entry name" value="MoCoBD_2"/>
    <property type="match status" value="1"/>
</dbReference>
<evidence type="ECO:0000256" key="1">
    <source>
        <dbReference type="SAM" id="MobiDB-lite"/>
    </source>
</evidence>
<dbReference type="SUPFAM" id="SSF56003">
    <property type="entry name" value="Molybdenum cofactor-binding domain"/>
    <property type="match status" value="1"/>
</dbReference>
<dbReference type="Gene3D" id="3.90.1170.50">
    <property type="entry name" value="Aldehyde oxidase/xanthine dehydrogenase, a/b hammerhead"/>
    <property type="match status" value="1"/>
</dbReference>
<proteinExistence type="predicted"/>
<feature type="domain" description="Aldehyde oxidase/xanthine dehydrogenase a/b hammerhead" evidence="2">
    <location>
        <begin position="55"/>
        <end position="163"/>
    </location>
</feature>
<dbReference type="Proteomes" id="UP001062776">
    <property type="component" value="Unassembled WGS sequence"/>
</dbReference>
<dbReference type="SMART" id="SM01008">
    <property type="entry name" value="Ald_Xan_dh_C"/>
    <property type="match status" value="1"/>
</dbReference>
<dbReference type="PANTHER" id="PTHR45444">
    <property type="entry name" value="XANTHINE DEHYDROGENASE"/>
    <property type="match status" value="1"/>
</dbReference>
<dbReference type="PANTHER" id="PTHR45444:SF3">
    <property type="entry name" value="XANTHINE DEHYDROGENASE"/>
    <property type="match status" value="1"/>
</dbReference>
<dbReference type="InterPro" id="IPR036856">
    <property type="entry name" value="Ald_Oxase/Xan_DH_a/b_sf"/>
</dbReference>
<dbReference type="Pfam" id="PF02738">
    <property type="entry name" value="MoCoBD_1"/>
    <property type="match status" value="1"/>
</dbReference>
<gene>
    <name evidence="3" type="ORF">AA0535_2919</name>
</gene>
<dbReference type="NCBIfam" id="TIGR02965">
    <property type="entry name" value="xanthine_xdhB"/>
    <property type="match status" value="1"/>
</dbReference>
<dbReference type="InterPro" id="IPR008274">
    <property type="entry name" value="AldOxase/xan_DH_MoCoBD1"/>
</dbReference>
<protein>
    <submittedName>
        <fullName evidence="3">Xanthine dehydrogenase XdhB</fullName>
    </submittedName>
</protein>
<dbReference type="Pfam" id="PF01315">
    <property type="entry name" value="Ald_Xan_dh_C"/>
    <property type="match status" value="1"/>
</dbReference>
<organism evidence="3 4">
    <name type="scientific">Asaia krungthepensis NRIC 0535</name>
    <dbReference type="NCBI Taxonomy" id="1307925"/>
    <lineage>
        <taxon>Bacteria</taxon>
        <taxon>Pseudomonadati</taxon>
        <taxon>Pseudomonadota</taxon>
        <taxon>Alphaproteobacteria</taxon>
        <taxon>Acetobacterales</taxon>
        <taxon>Acetobacteraceae</taxon>
        <taxon>Asaia</taxon>
    </lineage>
</organism>
<dbReference type="InterPro" id="IPR037165">
    <property type="entry name" value="AldOxase/xan_DH_Mopterin-bd_sf"/>
</dbReference>
<dbReference type="InterPro" id="IPR000674">
    <property type="entry name" value="Ald_Oxase/Xan_DH_a/b"/>
</dbReference>
<sequence length="808" mass="87229">MSDRTDTPEGTEALLTRTQSAGNGPGNPEVAADASASKAGKIPFMKHESAMLHVTGRALYIDDMPEPKGLLHVVPGLSAKPHARLVSIDLDAVRALPGVVRVITAQDIPGENQTSPVHAHDEPLLATDLVQHVGQPIFAVVATERAIARRAVRLARIVYEELPAVLDIDSALENGGALVWRPLTMERGAVEPALEAAPRRLKGRVTIGGQEHFYLEGQVAMAQPGEAGEMRVWSSTQHPSETQHLVASVLGRPHHLVTTEIRRMGGGFGGKESQANGCACLAALAAELTGQAAKMRLDRDDDMVITGKRHDFRVDYEVGFTDQGDILAVDMQLAARCGWSADLSGPVTDRALFHADNAYFYPDVRFRSLALKTNTQSNTAFRGFGGPQGIVAAERVIEEIAFATGRDPLDIRLRNVYGTGTRDVTPYHMVVEDSISDLVMTQLAERCAYRARRDALRAFNATSRSLRKGIALTPVKFGISFTATHYNQAGALVHVYTDGSVQVNHGGTEMGQGLHTKMVQIVMSEFGLDAQNVRITATTTGKVPNTSATAASSGADLNGMAVLDAVSQIKARMVTFAAEKWQVTPEAIRFTPEGVRIGESLVPFRDLVWQVYFARISLSASGFYKTPKISWDAATGRGRPFYYFAYGAACAEVTLDLLTGENTIDRVDILHDAGQSLNADIDIGQIEGAFVQGAGWLTTEELVWDKEGRLRTHAPSTYKIPACSDRPAIFNVTLLEDAPNREATIYRSKAVGEPPLVHGVAVLHALSDAIASLDGYRHCPGLDAPATPERLLRTIMQVQARAAQGEPS</sequence>
<evidence type="ECO:0000313" key="3">
    <source>
        <dbReference type="EMBL" id="GBQ93703.1"/>
    </source>
</evidence>
<dbReference type="Gene3D" id="3.30.365.10">
    <property type="entry name" value="Aldehyde oxidase/xanthine dehydrogenase, molybdopterin binding domain"/>
    <property type="match status" value="4"/>
</dbReference>
<dbReference type="InterPro" id="IPR046867">
    <property type="entry name" value="AldOxase/xan_DH_MoCoBD2"/>
</dbReference>
<dbReference type="InterPro" id="IPR014309">
    <property type="entry name" value="Xanthine_DH_Mopterin-bd_su"/>
</dbReference>
<dbReference type="InterPro" id="IPR016208">
    <property type="entry name" value="Ald_Oxase/xanthine_DH-like"/>
</dbReference>
<evidence type="ECO:0000259" key="2">
    <source>
        <dbReference type="SMART" id="SM01008"/>
    </source>
</evidence>
<keyword evidence="4" id="KW-1185">Reference proteome</keyword>
<dbReference type="SUPFAM" id="SSF54665">
    <property type="entry name" value="CO dehydrogenase molybdoprotein N-domain-like"/>
    <property type="match status" value="1"/>
</dbReference>
<accession>A0ABQ0Q6J6</accession>
<feature type="region of interest" description="Disordered" evidence="1">
    <location>
        <begin position="1"/>
        <end position="35"/>
    </location>
</feature>
<dbReference type="EMBL" id="BAPV01000061">
    <property type="protein sequence ID" value="GBQ93703.1"/>
    <property type="molecule type" value="Genomic_DNA"/>
</dbReference>
<name>A0ABQ0Q6J6_9PROT</name>
<evidence type="ECO:0000313" key="4">
    <source>
        <dbReference type="Proteomes" id="UP001062776"/>
    </source>
</evidence>
<reference evidence="3" key="1">
    <citation type="submission" date="2013-04" db="EMBL/GenBank/DDBJ databases">
        <title>The genome sequencing project of 58 acetic acid bacteria.</title>
        <authorList>
            <person name="Okamoto-Kainuma A."/>
            <person name="Ishikawa M."/>
            <person name="Umino S."/>
            <person name="Koizumi Y."/>
            <person name="Shiwa Y."/>
            <person name="Yoshikawa H."/>
            <person name="Matsutani M."/>
            <person name="Matsushita K."/>
        </authorList>
    </citation>
    <scope>NUCLEOTIDE SEQUENCE</scope>
    <source>
        <strain evidence="3">NRIC 0535</strain>
    </source>
</reference>
<comment type="caution">
    <text evidence="3">The sequence shown here is derived from an EMBL/GenBank/DDBJ whole genome shotgun (WGS) entry which is preliminary data.</text>
</comment>